<proteinExistence type="predicted"/>
<organism evidence="3 4">
    <name type="scientific">Penaeus vannamei</name>
    <name type="common">Whiteleg shrimp</name>
    <name type="synonym">Litopenaeus vannamei</name>
    <dbReference type="NCBI Taxonomy" id="6689"/>
    <lineage>
        <taxon>Eukaryota</taxon>
        <taxon>Metazoa</taxon>
        <taxon>Ecdysozoa</taxon>
        <taxon>Arthropoda</taxon>
        <taxon>Crustacea</taxon>
        <taxon>Multicrustacea</taxon>
        <taxon>Malacostraca</taxon>
        <taxon>Eumalacostraca</taxon>
        <taxon>Eucarida</taxon>
        <taxon>Decapoda</taxon>
        <taxon>Dendrobranchiata</taxon>
        <taxon>Penaeoidea</taxon>
        <taxon>Penaeidae</taxon>
        <taxon>Penaeus</taxon>
    </lineage>
</organism>
<gene>
    <name evidence="3" type="ORF">C7M84_013091</name>
</gene>
<name>A0A3R7Q500_PENVA</name>
<evidence type="ECO:0000259" key="2">
    <source>
        <dbReference type="Pfam" id="PF00135"/>
    </source>
</evidence>
<evidence type="ECO:0000313" key="4">
    <source>
        <dbReference type="Proteomes" id="UP000283509"/>
    </source>
</evidence>
<keyword evidence="4" id="KW-1185">Reference proteome</keyword>
<dbReference type="EMBL" id="QCYY01002637">
    <property type="protein sequence ID" value="ROT68755.1"/>
    <property type="molecule type" value="Genomic_DNA"/>
</dbReference>
<keyword evidence="1" id="KW-0325">Glycoprotein</keyword>
<feature type="domain" description="Carboxylesterase type B" evidence="2">
    <location>
        <begin position="13"/>
        <end position="95"/>
    </location>
</feature>
<evidence type="ECO:0000256" key="1">
    <source>
        <dbReference type="ARBA" id="ARBA00023180"/>
    </source>
</evidence>
<dbReference type="AlphaFoldDB" id="A0A3R7Q500"/>
<protein>
    <submittedName>
        <fullName evidence="3">Acetylcholinesterase</fullName>
    </submittedName>
</protein>
<dbReference type="Proteomes" id="UP000283509">
    <property type="component" value="Unassembled WGS sequence"/>
</dbReference>
<accession>A0A3R7Q500</accession>
<dbReference type="SUPFAM" id="SSF53474">
    <property type="entry name" value="alpha/beta-Hydrolases"/>
    <property type="match status" value="1"/>
</dbReference>
<sequence>MNVVVCTLSASRPVAGVVHPAILQYLFPYSDGQPLTGADKQLSDTLLRLWVNFATTGDPTPDASLGFRWTPISASKQAYLSLTPTPTMTSSSRLNEWLLWTSFPTEANRFLHLDRIQDPRRPYSATSSSPAPQPPEENFFSFLLALICYFIAF</sequence>
<reference evidence="3 4" key="2">
    <citation type="submission" date="2019-01" db="EMBL/GenBank/DDBJ databases">
        <title>The decoding of complex shrimp genome reveals the adaptation for benthos swimmer, frequently molting mechanism and breeding impact on genome.</title>
        <authorList>
            <person name="Sun Y."/>
            <person name="Gao Y."/>
            <person name="Yu Y."/>
        </authorList>
    </citation>
    <scope>NUCLEOTIDE SEQUENCE [LARGE SCALE GENOMIC DNA]</scope>
    <source>
        <tissue evidence="3">Muscle</tissue>
    </source>
</reference>
<dbReference type="InterPro" id="IPR029058">
    <property type="entry name" value="AB_hydrolase_fold"/>
</dbReference>
<evidence type="ECO:0000313" key="3">
    <source>
        <dbReference type="EMBL" id="ROT68755.1"/>
    </source>
</evidence>
<dbReference type="Pfam" id="PF00135">
    <property type="entry name" value="COesterase"/>
    <property type="match status" value="1"/>
</dbReference>
<comment type="caution">
    <text evidence="3">The sequence shown here is derived from an EMBL/GenBank/DDBJ whole genome shotgun (WGS) entry which is preliminary data.</text>
</comment>
<dbReference type="Gene3D" id="3.40.50.1820">
    <property type="entry name" value="alpha/beta hydrolase"/>
    <property type="match status" value="1"/>
</dbReference>
<dbReference type="InterPro" id="IPR002018">
    <property type="entry name" value="CarbesteraseB"/>
</dbReference>
<reference evidence="3 4" key="1">
    <citation type="submission" date="2018-04" db="EMBL/GenBank/DDBJ databases">
        <authorList>
            <person name="Zhang X."/>
            <person name="Yuan J."/>
            <person name="Li F."/>
            <person name="Xiang J."/>
        </authorList>
    </citation>
    <scope>NUCLEOTIDE SEQUENCE [LARGE SCALE GENOMIC DNA]</scope>
    <source>
        <tissue evidence="3">Muscle</tissue>
    </source>
</reference>